<comment type="similarity">
    <text evidence="1">Belongs to the ABC transporter superfamily.</text>
</comment>
<proteinExistence type="inferred from homology"/>
<keyword evidence="3" id="KW-0547">Nucleotide-binding</keyword>
<dbReference type="Pfam" id="PF08402">
    <property type="entry name" value="TOBE_2"/>
    <property type="match status" value="1"/>
</dbReference>
<evidence type="ECO:0000256" key="2">
    <source>
        <dbReference type="ARBA" id="ARBA00022448"/>
    </source>
</evidence>
<dbReference type="SUPFAM" id="SSF50331">
    <property type="entry name" value="MOP-like"/>
    <property type="match status" value="1"/>
</dbReference>
<feature type="domain" description="ABC transporter" evidence="6">
    <location>
        <begin position="15"/>
        <end position="245"/>
    </location>
</feature>
<evidence type="ECO:0000256" key="4">
    <source>
        <dbReference type="ARBA" id="ARBA00022840"/>
    </source>
</evidence>
<evidence type="ECO:0000313" key="8">
    <source>
        <dbReference type="Proteomes" id="UP000052023"/>
    </source>
</evidence>
<dbReference type="InterPro" id="IPR008995">
    <property type="entry name" value="Mo/tungstate-bd_C_term_dom"/>
</dbReference>
<organism evidence="7 8">
    <name type="scientific">Bradyrhizobium retamae</name>
    <dbReference type="NCBI Taxonomy" id="1300035"/>
    <lineage>
        <taxon>Bacteria</taxon>
        <taxon>Pseudomonadati</taxon>
        <taxon>Pseudomonadota</taxon>
        <taxon>Alphaproteobacteria</taxon>
        <taxon>Hyphomicrobiales</taxon>
        <taxon>Nitrobacteraceae</taxon>
        <taxon>Bradyrhizobium</taxon>
    </lineage>
</organism>
<dbReference type="GO" id="GO:0022857">
    <property type="term" value="F:transmembrane transporter activity"/>
    <property type="evidence" value="ECO:0007669"/>
    <property type="project" value="InterPro"/>
</dbReference>
<protein>
    <submittedName>
        <fullName evidence="7">Spermidine/putrescine ABC transporter ATP-binding protein</fullName>
    </submittedName>
</protein>
<keyword evidence="8" id="KW-1185">Reference proteome</keyword>
<comment type="caution">
    <text evidence="7">The sequence shown here is derived from an EMBL/GenBank/DDBJ whole genome shotgun (WGS) entry which is preliminary data.</text>
</comment>
<dbReference type="PANTHER" id="PTHR42781">
    <property type="entry name" value="SPERMIDINE/PUTRESCINE IMPORT ATP-BINDING PROTEIN POTA"/>
    <property type="match status" value="1"/>
</dbReference>
<name>A0A0R3MIV9_9BRAD</name>
<dbReference type="AlphaFoldDB" id="A0A0R3MIV9"/>
<evidence type="ECO:0000256" key="1">
    <source>
        <dbReference type="ARBA" id="ARBA00005417"/>
    </source>
</evidence>
<dbReference type="PROSITE" id="PS50893">
    <property type="entry name" value="ABC_TRANSPORTER_2"/>
    <property type="match status" value="1"/>
</dbReference>
<dbReference type="Gene3D" id="3.40.50.300">
    <property type="entry name" value="P-loop containing nucleotide triphosphate hydrolases"/>
    <property type="match status" value="1"/>
</dbReference>
<evidence type="ECO:0000259" key="6">
    <source>
        <dbReference type="PROSITE" id="PS50893"/>
    </source>
</evidence>
<dbReference type="Gene3D" id="2.40.50.100">
    <property type="match status" value="1"/>
</dbReference>
<dbReference type="Pfam" id="PF00005">
    <property type="entry name" value="ABC_tran"/>
    <property type="match status" value="1"/>
</dbReference>
<sequence>MHNATDLGGQVAHAIALKGISKTYGPVTALHPTDLSVEKGEFLTLLGPSGSGKTTLLNLIAGATGPTTGTILLDGCDITRMPPRERGIGMVFQNYALMPHMNVFDNVAYPLRARHQPANTIRAKVTEALDRVGLRGFENRKPRQLSGGQQQRVGIARCIVYSPTIILMDEPLGALDKNLREQMQGEIKRLHKDLKTTVIYVTHDQEEAFNMSDRICLMSTGQIAQLGTPDELYFEPVNEFVADFVGESNLIEGKVTAANTVMTSDGLTLVVCSTEGHAIGSLVKVLVRPEKIEMIGRSAPTVTSVRDNACAGTVAQTSFVGGMTRIAVRCDGGRILRIKTVSSRASDCAPAGLPVTVSWAASDTVVLKS</sequence>
<dbReference type="InterPro" id="IPR003439">
    <property type="entry name" value="ABC_transporter-like_ATP-bd"/>
</dbReference>
<evidence type="ECO:0000313" key="7">
    <source>
        <dbReference type="EMBL" id="KRR17749.1"/>
    </source>
</evidence>
<dbReference type="PROSITE" id="PS00211">
    <property type="entry name" value="ABC_TRANSPORTER_1"/>
    <property type="match status" value="1"/>
</dbReference>
<dbReference type="PANTHER" id="PTHR42781:SF4">
    <property type="entry name" value="SPERMIDINE_PUTRESCINE IMPORT ATP-BINDING PROTEIN POTA"/>
    <property type="match status" value="1"/>
</dbReference>
<dbReference type="InterPro" id="IPR050093">
    <property type="entry name" value="ABC_SmlMolc_Importer"/>
</dbReference>
<dbReference type="RefSeq" id="WP_057847516.1">
    <property type="nucleotide sequence ID" value="NZ_LLYA01000205.1"/>
</dbReference>
<dbReference type="GO" id="GO:0015697">
    <property type="term" value="P:quaternary ammonium group transport"/>
    <property type="evidence" value="ECO:0007669"/>
    <property type="project" value="UniProtKB-ARBA"/>
</dbReference>
<keyword evidence="2" id="KW-0813">Transport</keyword>
<dbReference type="GO" id="GO:0016887">
    <property type="term" value="F:ATP hydrolysis activity"/>
    <property type="evidence" value="ECO:0007669"/>
    <property type="project" value="InterPro"/>
</dbReference>
<dbReference type="InterPro" id="IPR017871">
    <property type="entry name" value="ABC_transporter-like_CS"/>
</dbReference>
<dbReference type="GO" id="GO:0005524">
    <property type="term" value="F:ATP binding"/>
    <property type="evidence" value="ECO:0007669"/>
    <property type="project" value="UniProtKB-KW"/>
</dbReference>
<dbReference type="Proteomes" id="UP000052023">
    <property type="component" value="Unassembled WGS sequence"/>
</dbReference>
<dbReference type="FunFam" id="3.40.50.300:FF:000425">
    <property type="entry name" value="Probable ABC transporter, ATP-binding subunit"/>
    <property type="match status" value="1"/>
</dbReference>
<reference evidence="7 8" key="1">
    <citation type="submission" date="2014-03" db="EMBL/GenBank/DDBJ databases">
        <title>Bradyrhizobium valentinum sp. nov., isolated from effective nodules of Lupinus mariae-josephae, a lupine endemic of basic-lime soils in Eastern Spain.</title>
        <authorList>
            <person name="Duran D."/>
            <person name="Rey L."/>
            <person name="Navarro A."/>
            <person name="Busquets A."/>
            <person name="Imperial J."/>
            <person name="Ruiz-Argueso T."/>
        </authorList>
    </citation>
    <scope>NUCLEOTIDE SEQUENCE [LARGE SCALE GENOMIC DNA]</scope>
    <source>
        <strain evidence="7 8">Ro19</strain>
    </source>
</reference>
<dbReference type="GO" id="GO:0043190">
    <property type="term" value="C:ATP-binding cassette (ABC) transporter complex"/>
    <property type="evidence" value="ECO:0007669"/>
    <property type="project" value="InterPro"/>
</dbReference>
<dbReference type="InterPro" id="IPR027417">
    <property type="entry name" value="P-loop_NTPase"/>
</dbReference>
<dbReference type="EMBL" id="LLYA01000205">
    <property type="protein sequence ID" value="KRR17749.1"/>
    <property type="molecule type" value="Genomic_DNA"/>
</dbReference>
<dbReference type="SUPFAM" id="SSF52540">
    <property type="entry name" value="P-loop containing nucleoside triphosphate hydrolases"/>
    <property type="match status" value="1"/>
</dbReference>
<gene>
    <name evidence="7" type="ORF">CQ13_35800</name>
</gene>
<dbReference type="InterPro" id="IPR003593">
    <property type="entry name" value="AAA+_ATPase"/>
</dbReference>
<dbReference type="SMART" id="SM00382">
    <property type="entry name" value="AAA"/>
    <property type="match status" value="1"/>
</dbReference>
<evidence type="ECO:0000256" key="5">
    <source>
        <dbReference type="ARBA" id="ARBA00024722"/>
    </source>
</evidence>
<keyword evidence="4 7" id="KW-0067">ATP-binding</keyword>
<evidence type="ECO:0000256" key="3">
    <source>
        <dbReference type="ARBA" id="ARBA00022741"/>
    </source>
</evidence>
<accession>A0A0R3MIV9</accession>
<dbReference type="InterPro" id="IPR013611">
    <property type="entry name" value="Transp-assoc_OB_typ2"/>
</dbReference>
<comment type="function">
    <text evidence="5">Involved in beta-(1--&gt;2)glucan export. Transmembrane domains (TMD) form a pore in the inner membrane and the ATP-binding domain (NBD) is responsible for energy generation.</text>
</comment>
<dbReference type="OrthoDB" id="9802264at2"/>